<feature type="transmembrane region" description="Helical" evidence="2">
    <location>
        <begin position="15"/>
        <end position="36"/>
    </location>
</feature>
<protein>
    <submittedName>
        <fullName evidence="3">DUF2809 domain-containing protein</fullName>
    </submittedName>
</protein>
<dbReference type="InterPro" id="IPR021257">
    <property type="entry name" value="DUF2809"/>
</dbReference>
<accession>A0ABS1SXW3</accession>
<keyword evidence="2" id="KW-0812">Transmembrane</keyword>
<feature type="transmembrane region" description="Helical" evidence="2">
    <location>
        <begin position="43"/>
        <end position="62"/>
    </location>
</feature>
<gene>
    <name evidence="3" type="ORF">JMA39_09515</name>
</gene>
<evidence type="ECO:0000256" key="1">
    <source>
        <dbReference type="SAM" id="MobiDB-lite"/>
    </source>
</evidence>
<reference evidence="3 4" key="1">
    <citation type="submission" date="2021-01" db="EMBL/GenBank/DDBJ databases">
        <title>Genome sequence of Shewanella schlegeliana JCM 11561.</title>
        <authorList>
            <person name="Zhang H."/>
            <person name="Li C."/>
        </authorList>
    </citation>
    <scope>NUCLEOTIDE SEQUENCE [LARGE SCALE GENOMIC DNA]</scope>
    <source>
        <strain evidence="3 4">JCM 11561</strain>
    </source>
</reference>
<comment type="caution">
    <text evidence="3">The sequence shown here is derived from an EMBL/GenBank/DDBJ whole genome shotgun (WGS) entry which is preliminary data.</text>
</comment>
<proteinExistence type="predicted"/>
<feature type="transmembrane region" description="Helical" evidence="2">
    <location>
        <begin position="68"/>
        <end position="88"/>
    </location>
</feature>
<dbReference type="RefSeq" id="WP_202721636.1">
    <property type="nucleotide sequence ID" value="NZ_BPEX01000043.1"/>
</dbReference>
<sequence>MINNKAQVAMFTFKLRYFIGSCAVLLLLSFIALFIHDGFIRPFVGDLLVVVWMFLFLISFIHVSPMKLSISVLLLAYGVEVAQFFNLVDRLGLQSYPLARVIIGSTFDWLDFLAYSLGWLTILIWLTFKPDTSPRNSKSHEWKKSAVNYPSKANKRK</sequence>
<keyword evidence="4" id="KW-1185">Reference proteome</keyword>
<feature type="region of interest" description="Disordered" evidence="1">
    <location>
        <begin position="132"/>
        <end position="157"/>
    </location>
</feature>
<evidence type="ECO:0000313" key="3">
    <source>
        <dbReference type="EMBL" id="MBL4913378.1"/>
    </source>
</evidence>
<name>A0ABS1SXW3_9GAMM</name>
<evidence type="ECO:0000256" key="2">
    <source>
        <dbReference type="SAM" id="Phobius"/>
    </source>
</evidence>
<organism evidence="3 4">
    <name type="scientific">Shewanella schlegeliana</name>
    <dbReference type="NCBI Taxonomy" id="190308"/>
    <lineage>
        <taxon>Bacteria</taxon>
        <taxon>Pseudomonadati</taxon>
        <taxon>Pseudomonadota</taxon>
        <taxon>Gammaproteobacteria</taxon>
        <taxon>Alteromonadales</taxon>
        <taxon>Shewanellaceae</taxon>
        <taxon>Shewanella</taxon>
    </lineage>
</organism>
<dbReference type="EMBL" id="JAESVD010000004">
    <property type="protein sequence ID" value="MBL4913378.1"/>
    <property type="molecule type" value="Genomic_DNA"/>
</dbReference>
<keyword evidence="2" id="KW-0472">Membrane</keyword>
<keyword evidence="2" id="KW-1133">Transmembrane helix</keyword>
<feature type="transmembrane region" description="Helical" evidence="2">
    <location>
        <begin position="109"/>
        <end position="128"/>
    </location>
</feature>
<dbReference type="Proteomes" id="UP000604898">
    <property type="component" value="Unassembled WGS sequence"/>
</dbReference>
<dbReference type="Pfam" id="PF10990">
    <property type="entry name" value="DUF2809"/>
    <property type="match status" value="1"/>
</dbReference>
<evidence type="ECO:0000313" key="4">
    <source>
        <dbReference type="Proteomes" id="UP000604898"/>
    </source>
</evidence>